<geneLocation type="plasmid" evidence="2">
    <name>pM7012</name>
</geneLocation>
<feature type="signal peptide" evidence="1">
    <location>
        <begin position="1"/>
        <end position="24"/>
    </location>
</feature>
<protein>
    <submittedName>
        <fullName evidence="2">TraW family protein</fullName>
    </submittedName>
</protein>
<evidence type="ECO:0000256" key="1">
    <source>
        <dbReference type="SAM" id="SignalP"/>
    </source>
</evidence>
<dbReference type="RefSeq" id="WP_023842759.1">
    <property type="nucleotide sequence ID" value="NC_022995.1"/>
</dbReference>
<reference evidence="2" key="2">
    <citation type="submission" date="2024-06" db="EMBL/GenBank/DDBJ databases">
        <authorList>
            <person name="Sakai Y."/>
            <person name="Fujii T."/>
        </authorList>
    </citation>
    <scope>NUCLEOTIDE SEQUENCE</scope>
    <source>
        <strain evidence="2">M701</strain>
        <plasmid evidence="2">pM7012</plasmid>
    </source>
</reference>
<name>V5YPH1_9BURK</name>
<dbReference type="EMBL" id="AB853026">
    <property type="protein sequence ID" value="BAO19218.1"/>
    <property type="molecule type" value="Genomic_DNA"/>
</dbReference>
<sequence length="209" mass="23510">MKFRRILPYLAGLSLCLVAGYSQAEDIGKYGPTWNIQEQDAIDMIKDRLTAMEKSGQLQKMQNAYKQKQINYILHPPATPGITTATAHKVWTFDPSYTFDHAVKDSYGNIIVPPGTRINPLAYMTLSKSVLFIDGRDPKQLAFAKHDIDAHPRDKVVLTAGSYIQLTKAWNHPVFFDQRGALTSYFGIKRVPSILSQKGNLLQVEELAQ</sequence>
<reference evidence="2" key="1">
    <citation type="journal article" date="2014" name="Microbiology">
        <title>A 2,4-dichlorophenoxyacetic acid degradation plasmid pM7012 discloses distribution of an unclassified megaplasmid group across bacterial species.</title>
        <authorList>
            <person name="Sakai Y."/>
            <person name="Ogawa N."/>
            <person name="Shimomura Y."/>
            <person name="Fujii T."/>
        </authorList>
    </citation>
    <scope>NUCLEOTIDE SEQUENCE</scope>
    <source>
        <strain evidence="2">M701</strain>
    </source>
</reference>
<evidence type="ECO:0000313" key="2">
    <source>
        <dbReference type="EMBL" id="BAO19218.1"/>
    </source>
</evidence>
<keyword evidence="1" id="KW-0732">Signal</keyword>
<feature type="chain" id="PRO_5004743134" evidence="1">
    <location>
        <begin position="25"/>
        <end position="209"/>
    </location>
</feature>
<dbReference type="AlphaFoldDB" id="V5YPH1"/>
<gene>
    <name evidence="2" type="primary">traW</name>
</gene>
<accession>V5YPH1</accession>
<organism evidence="2">
    <name type="scientific">Burkholderia sp. M701</name>
    <dbReference type="NCBI Taxonomy" id="326454"/>
    <lineage>
        <taxon>Bacteria</taxon>
        <taxon>Pseudomonadati</taxon>
        <taxon>Pseudomonadota</taxon>
        <taxon>Betaproteobacteria</taxon>
        <taxon>Burkholderiales</taxon>
        <taxon>Burkholderiaceae</taxon>
        <taxon>Burkholderia</taxon>
    </lineage>
</organism>
<proteinExistence type="predicted"/>
<dbReference type="InterPro" id="IPR014114">
    <property type="entry name" value="TraW"/>
</dbReference>
<dbReference type="NCBIfam" id="TIGR02743">
    <property type="entry name" value="TraW"/>
    <property type="match status" value="1"/>
</dbReference>
<keyword evidence="2" id="KW-0614">Plasmid</keyword>